<dbReference type="Proteomes" id="UP000593568">
    <property type="component" value="Unassembled WGS sequence"/>
</dbReference>
<dbReference type="SUPFAM" id="SSF56770">
    <property type="entry name" value="HydA/Nqo6-like"/>
    <property type="match status" value="1"/>
</dbReference>
<evidence type="ECO:0000259" key="2">
    <source>
        <dbReference type="Pfam" id="PF01058"/>
    </source>
</evidence>
<dbReference type="GO" id="GO:0045271">
    <property type="term" value="C:respiratory chain complex I"/>
    <property type="evidence" value="ECO:0007669"/>
    <property type="project" value="TreeGrafter"/>
</dbReference>
<keyword evidence="1" id="KW-0408">Iron</keyword>
<dbReference type="AlphaFoldDB" id="A0A7J9DXY1"/>
<organism evidence="3 4">
    <name type="scientific">Gossypium trilobum</name>
    <dbReference type="NCBI Taxonomy" id="34281"/>
    <lineage>
        <taxon>Eukaryota</taxon>
        <taxon>Viridiplantae</taxon>
        <taxon>Streptophyta</taxon>
        <taxon>Embryophyta</taxon>
        <taxon>Tracheophyta</taxon>
        <taxon>Spermatophyta</taxon>
        <taxon>Magnoliopsida</taxon>
        <taxon>eudicotyledons</taxon>
        <taxon>Gunneridae</taxon>
        <taxon>Pentapetalae</taxon>
        <taxon>rosids</taxon>
        <taxon>malvids</taxon>
        <taxon>Malvales</taxon>
        <taxon>Malvaceae</taxon>
        <taxon>Malvoideae</taxon>
        <taxon>Gossypium</taxon>
    </lineage>
</organism>
<accession>A0A7J9DXY1</accession>
<comment type="caution">
    <text evidence="3">The sequence shown here is derived from an EMBL/GenBank/DDBJ whole genome shotgun (WGS) entry which is preliminary data.</text>
</comment>
<evidence type="ECO:0000313" key="3">
    <source>
        <dbReference type="EMBL" id="MBA0765374.1"/>
    </source>
</evidence>
<dbReference type="Gene3D" id="3.40.50.12280">
    <property type="match status" value="1"/>
</dbReference>
<dbReference type="GO" id="GO:0009060">
    <property type="term" value="P:aerobic respiration"/>
    <property type="evidence" value="ECO:0007669"/>
    <property type="project" value="TreeGrafter"/>
</dbReference>
<dbReference type="PANTHER" id="PTHR11995">
    <property type="entry name" value="NADH DEHYDROGENASE"/>
    <property type="match status" value="1"/>
</dbReference>
<evidence type="ECO:0000256" key="1">
    <source>
        <dbReference type="ARBA" id="ARBA00023004"/>
    </source>
</evidence>
<dbReference type="InterPro" id="IPR006137">
    <property type="entry name" value="NADH_UbQ_OxRdtase-like_20kDa"/>
</dbReference>
<dbReference type="GO" id="GO:0015990">
    <property type="term" value="P:electron transport coupled proton transport"/>
    <property type="evidence" value="ECO:0007669"/>
    <property type="project" value="TreeGrafter"/>
</dbReference>
<keyword evidence="4" id="KW-1185">Reference proteome</keyword>
<protein>
    <recommendedName>
        <fullName evidence="2">NADH:ubiquinone oxidoreductase-like 20kDa subunit domain-containing protein</fullName>
    </recommendedName>
</protein>
<name>A0A7J9DXY1_9ROSI</name>
<feature type="domain" description="NADH:ubiquinone oxidoreductase-like 20kDa subunit" evidence="2">
    <location>
        <begin position="3"/>
        <end position="71"/>
    </location>
</feature>
<evidence type="ECO:0000313" key="4">
    <source>
        <dbReference type="Proteomes" id="UP000593568"/>
    </source>
</evidence>
<dbReference type="GO" id="GO:0051536">
    <property type="term" value="F:iron-sulfur cluster binding"/>
    <property type="evidence" value="ECO:0007669"/>
    <property type="project" value="InterPro"/>
</dbReference>
<dbReference type="Pfam" id="PF01058">
    <property type="entry name" value="Oxidored_q6"/>
    <property type="match status" value="1"/>
</dbReference>
<dbReference type="EMBL" id="JABEZW010000005">
    <property type="protein sequence ID" value="MBA0765374.1"/>
    <property type="molecule type" value="Genomic_DNA"/>
</dbReference>
<proteinExistence type="predicted"/>
<gene>
    <name evidence="3" type="ORF">Gotri_014582</name>
</gene>
<sequence>MKMVPYLVRLYEQMPEPKNVLAIGTWTVTGGMFSTNSYSTVQGVDKLIPVSVHLSGCPPKPEAVIDAITKLHKKISHEIYEDRIRSQHGDS</sequence>
<reference evidence="3 4" key="1">
    <citation type="journal article" date="2019" name="Genome Biol. Evol.">
        <title>Insights into the evolution of the New World diploid cottons (Gossypium, subgenus Houzingenia) based on genome sequencing.</title>
        <authorList>
            <person name="Grover C.E."/>
            <person name="Arick M.A. 2nd"/>
            <person name="Thrash A."/>
            <person name="Conover J.L."/>
            <person name="Sanders W.S."/>
            <person name="Peterson D.G."/>
            <person name="Frelichowski J.E."/>
            <person name="Scheffler J.A."/>
            <person name="Scheffler B.E."/>
            <person name="Wendel J.F."/>
        </authorList>
    </citation>
    <scope>NUCLEOTIDE SEQUENCE [LARGE SCALE GENOMIC DNA]</scope>
    <source>
        <strain evidence="3">8</strain>
        <tissue evidence="3">Leaf</tissue>
    </source>
</reference>
<dbReference type="GO" id="GO:0008137">
    <property type="term" value="F:NADH dehydrogenase (ubiquinone) activity"/>
    <property type="evidence" value="ECO:0007669"/>
    <property type="project" value="TreeGrafter"/>
</dbReference>
<dbReference type="PANTHER" id="PTHR11995:SF14">
    <property type="entry name" value="NADH DEHYDROGENASE [UBIQUINONE] IRON-SULFUR PROTEIN 7, MITOCHONDRIAL"/>
    <property type="match status" value="1"/>
</dbReference>
<dbReference type="FunFam" id="3.40.50.12280:FF:000010">
    <property type="entry name" value="NAD(P)H-quinone oxidoreductase subunit K, chloroplastic"/>
    <property type="match status" value="1"/>
</dbReference>